<protein>
    <submittedName>
        <fullName evidence="2">DUF4124 domain-containing protein</fullName>
    </submittedName>
</protein>
<comment type="caution">
    <text evidence="2">The sequence shown here is derived from an EMBL/GenBank/DDBJ whole genome shotgun (WGS) entry which is preliminary data.</text>
</comment>
<accession>A0A426FU17</accession>
<evidence type="ECO:0000256" key="1">
    <source>
        <dbReference type="SAM" id="MobiDB-lite"/>
    </source>
</evidence>
<feature type="compositionally biased region" description="Basic and acidic residues" evidence="1">
    <location>
        <begin position="82"/>
        <end position="124"/>
    </location>
</feature>
<evidence type="ECO:0000313" key="3">
    <source>
        <dbReference type="Proteomes" id="UP000270261"/>
    </source>
</evidence>
<reference evidence="2 3" key="1">
    <citation type="submission" date="2018-11" db="EMBL/GenBank/DDBJ databases">
        <title>Genome sequencing of Lautropia sp. KCOM 2505 (= ChDC F240).</title>
        <authorList>
            <person name="Kook J.-K."/>
            <person name="Park S.-N."/>
            <person name="Lim Y.K."/>
        </authorList>
    </citation>
    <scope>NUCLEOTIDE SEQUENCE [LARGE SCALE GENOMIC DNA]</scope>
    <source>
        <strain evidence="2 3">KCOM 2505</strain>
    </source>
</reference>
<sequence length="156" mass="17207">MLSVGTALVCTLWGSPVQAQSATAVYRCDGPNGTPLYQNAPGKGCRLLDLPPINSVPAAKMPAASSTGSNGQSARVSSSQQRSRDSDRRRILEKELAREQSRLDALRTEYNDGEPERQGDERNYQKYLDRVERLKNDVAQAMQNVSSIRREIDSLP</sequence>
<dbReference type="OrthoDB" id="5298561at2"/>
<proteinExistence type="predicted"/>
<keyword evidence="3" id="KW-1185">Reference proteome</keyword>
<dbReference type="Proteomes" id="UP000270261">
    <property type="component" value="Unassembled WGS sequence"/>
</dbReference>
<dbReference type="AlphaFoldDB" id="A0A426FU17"/>
<feature type="region of interest" description="Disordered" evidence="1">
    <location>
        <begin position="56"/>
        <end position="124"/>
    </location>
</feature>
<dbReference type="EMBL" id="RRUE01000001">
    <property type="protein sequence ID" value="RRN46154.1"/>
    <property type="molecule type" value="Genomic_DNA"/>
</dbReference>
<feature type="compositionally biased region" description="Low complexity" evidence="1">
    <location>
        <begin position="72"/>
        <end position="81"/>
    </location>
</feature>
<name>A0A426FU17_9BURK</name>
<evidence type="ECO:0000313" key="2">
    <source>
        <dbReference type="EMBL" id="RRN46154.1"/>
    </source>
</evidence>
<organism evidence="2 3">
    <name type="scientific">Lautropia dentalis</name>
    <dbReference type="NCBI Taxonomy" id="2490857"/>
    <lineage>
        <taxon>Bacteria</taxon>
        <taxon>Pseudomonadati</taxon>
        <taxon>Pseudomonadota</taxon>
        <taxon>Betaproteobacteria</taxon>
        <taxon>Burkholderiales</taxon>
        <taxon>Burkholderiaceae</taxon>
        <taxon>Lautropia</taxon>
    </lineage>
</organism>
<gene>
    <name evidence="2" type="ORF">EHV23_06870</name>
</gene>